<protein>
    <submittedName>
        <fullName evidence="1">Uncharacterized protein</fullName>
    </submittedName>
</protein>
<evidence type="ECO:0000313" key="2">
    <source>
        <dbReference type="Proteomes" id="UP000223738"/>
    </source>
</evidence>
<reference evidence="1 2" key="1">
    <citation type="submission" date="2016-03" db="EMBL/GenBank/DDBJ databases">
        <title>Characterization of pf16 and phiPMW: Two novel phages infecting Pseudomonas putida PpG1.</title>
        <authorList>
            <person name="Magill D.J."/>
            <person name="Krylov V.N."/>
            <person name="Allen C.C.R."/>
            <person name="McGrath J.W."/>
            <person name="Quinn J.P."/>
            <person name="Kulakov L.A."/>
        </authorList>
    </citation>
    <scope>NUCLEOTIDE SEQUENCE [LARGE SCALE GENOMIC DNA]</scope>
</reference>
<dbReference type="Gene3D" id="3.10.28.10">
    <property type="entry name" value="Homing endonucleases"/>
    <property type="match status" value="1"/>
</dbReference>
<organism evidence="1 2">
    <name type="scientific">Pseudomonas phage phiPMW</name>
    <dbReference type="NCBI Taxonomy" id="1815582"/>
    <lineage>
        <taxon>Viruses</taxon>
        <taxon>Duplodnaviria</taxon>
        <taxon>Heunggongvirae</taxon>
        <taxon>Uroviricota</taxon>
        <taxon>Caudoviricetes</taxon>
        <taxon>Plaisancevirus</taxon>
        <taxon>Plaisancevirus PMW</taxon>
    </lineage>
</organism>
<dbReference type="EMBL" id="KU862660">
    <property type="protein sequence ID" value="ANA49126.1"/>
    <property type="molecule type" value="Genomic_DNA"/>
</dbReference>
<keyword evidence="2" id="KW-1185">Reference proteome</keyword>
<gene>
    <name evidence="1" type="ORF">PMW_01</name>
</gene>
<name>A0A1S5R142_9CAUD</name>
<accession>A0A1S5R142</accession>
<dbReference type="Proteomes" id="UP000223738">
    <property type="component" value="Segment"/>
</dbReference>
<sequence length="106" mass="12147">MGKYGGHKTRKEPKNEKHSVTYRWKITGPRLGDFCKDVLPSLLIKRKQAETVLSFLKIRENDTTNAVTDSQRLEQEHYRGIIMELNTKGVGDIQHRQLIAGNVKEG</sequence>
<proteinExistence type="predicted"/>
<evidence type="ECO:0000313" key="1">
    <source>
        <dbReference type="EMBL" id="ANA49126.1"/>
    </source>
</evidence>
<dbReference type="InterPro" id="IPR027434">
    <property type="entry name" value="Homing_endonucl"/>
</dbReference>